<evidence type="ECO:0000313" key="1">
    <source>
        <dbReference type="EMBL" id="KAH0452221.1"/>
    </source>
</evidence>
<sequence length="144" mass="16068">MPRKTNFRPDYDEDYNDDYGDYDDYVGYDDNEHGLSTKGDAAAATVGYRKLVADATIGHLLLAATTTIVGLHCLDAATIANFHQPAYCRHHRHLSPCWWQPLSITAAFHLCCLVCTATIATTTAGRLASRHLHHPHHSHCWPLN</sequence>
<protein>
    <submittedName>
        <fullName evidence="1">Uncharacterized protein</fullName>
    </submittedName>
</protein>
<dbReference type="Proteomes" id="UP000775213">
    <property type="component" value="Unassembled WGS sequence"/>
</dbReference>
<proteinExistence type="predicted"/>
<name>A0AAV7G727_DENCH</name>
<dbReference type="AlphaFoldDB" id="A0AAV7G727"/>
<organism evidence="1 2">
    <name type="scientific">Dendrobium chrysotoxum</name>
    <name type="common">Orchid</name>
    <dbReference type="NCBI Taxonomy" id="161865"/>
    <lineage>
        <taxon>Eukaryota</taxon>
        <taxon>Viridiplantae</taxon>
        <taxon>Streptophyta</taxon>
        <taxon>Embryophyta</taxon>
        <taxon>Tracheophyta</taxon>
        <taxon>Spermatophyta</taxon>
        <taxon>Magnoliopsida</taxon>
        <taxon>Liliopsida</taxon>
        <taxon>Asparagales</taxon>
        <taxon>Orchidaceae</taxon>
        <taxon>Epidendroideae</taxon>
        <taxon>Malaxideae</taxon>
        <taxon>Dendrobiinae</taxon>
        <taxon>Dendrobium</taxon>
    </lineage>
</organism>
<gene>
    <name evidence="1" type="ORF">IEQ34_019520</name>
</gene>
<evidence type="ECO:0000313" key="2">
    <source>
        <dbReference type="Proteomes" id="UP000775213"/>
    </source>
</evidence>
<reference evidence="1 2" key="1">
    <citation type="journal article" date="2021" name="Hortic Res">
        <title>Chromosome-scale assembly of the Dendrobium chrysotoxum genome enhances the understanding of orchid evolution.</title>
        <authorList>
            <person name="Zhang Y."/>
            <person name="Zhang G.Q."/>
            <person name="Zhang D."/>
            <person name="Liu X.D."/>
            <person name="Xu X.Y."/>
            <person name="Sun W.H."/>
            <person name="Yu X."/>
            <person name="Zhu X."/>
            <person name="Wang Z.W."/>
            <person name="Zhao X."/>
            <person name="Zhong W.Y."/>
            <person name="Chen H."/>
            <person name="Yin W.L."/>
            <person name="Huang T."/>
            <person name="Niu S.C."/>
            <person name="Liu Z.J."/>
        </authorList>
    </citation>
    <scope>NUCLEOTIDE SEQUENCE [LARGE SCALE GENOMIC DNA]</scope>
    <source>
        <strain evidence="1">Lindl</strain>
    </source>
</reference>
<comment type="caution">
    <text evidence="1">The sequence shown here is derived from an EMBL/GenBank/DDBJ whole genome shotgun (WGS) entry which is preliminary data.</text>
</comment>
<dbReference type="EMBL" id="JAGFBR010000017">
    <property type="protein sequence ID" value="KAH0452221.1"/>
    <property type="molecule type" value="Genomic_DNA"/>
</dbReference>
<accession>A0AAV7G727</accession>
<keyword evidence="2" id="KW-1185">Reference proteome</keyword>